<dbReference type="InterPro" id="IPR010982">
    <property type="entry name" value="Lambda_DNA-bd_dom_sf"/>
</dbReference>
<evidence type="ECO:0000313" key="4">
    <source>
        <dbReference type="Proteomes" id="UP000199533"/>
    </source>
</evidence>
<evidence type="ECO:0000313" key="3">
    <source>
        <dbReference type="EMBL" id="SFK93139.1"/>
    </source>
</evidence>
<evidence type="ECO:0000259" key="2">
    <source>
        <dbReference type="PROSITE" id="PS50943"/>
    </source>
</evidence>
<dbReference type="PROSITE" id="PS50943">
    <property type="entry name" value="HTH_CROC1"/>
    <property type="match status" value="1"/>
</dbReference>
<evidence type="ECO:0000256" key="1">
    <source>
        <dbReference type="SAM" id="MobiDB-lite"/>
    </source>
</evidence>
<dbReference type="OrthoDB" id="9788236at2"/>
<dbReference type="GO" id="GO:0003677">
    <property type="term" value="F:DNA binding"/>
    <property type="evidence" value="ECO:0007669"/>
    <property type="project" value="InterPro"/>
</dbReference>
<feature type="region of interest" description="Disordered" evidence="1">
    <location>
        <begin position="1"/>
        <end position="21"/>
    </location>
</feature>
<accession>A0A1I4DJP7</accession>
<gene>
    <name evidence="3" type="ORF">SAMN05216302_102162</name>
</gene>
<reference evidence="4" key="1">
    <citation type="submission" date="2016-10" db="EMBL/GenBank/DDBJ databases">
        <authorList>
            <person name="Varghese N."/>
            <person name="Submissions S."/>
        </authorList>
    </citation>
    <scope>NUCLEOTIDE SEQUENCE [LARGE SCALE GENOMIC DNA]</scope>
    <source>
        <strain evidence="4">Nm69</strain>
    </source>
</reference>
<dbReference type="Pfam" id="PF01381">
    <property type="entry name" value="HTH_3"/>
    <property type="match status" value="1"/>
</dbReference>
<dbReference type="Gene3D" id="1.10.260.40">
    <property type="entry name" value="lambda repressor-like DNA-binding domains"/>
    <property type="match status" value="1"/>
</dbReference>
<dbReference type="EMBL" id="FOSP01000021">
    <property type="protein sequence ID" value="SFK93139.1"/>
    <property type="molecule type" value="Genomic_DNA"/>
</dbReference>
<feature type="domain" description="HTH cro/C1-type" evidence="2">
    <location>
        <begin position="43"/>
        <end position="85"/>
    </location>
</feature>
<dbReference type="STRING" id="52441.SAMN05216302_102162"/>
<dbReference type="AlphaFoldDB" id="A0A1I4DJP7"/>
<proteinExistence type="predicted"/>
<protein>
    <submittedName>
        <fullName evidence="3">Helix-turn-helix</fullName>
    </submittedName>
</protein>
<keyword evidence="4" id="KW-1185">Reference proteome</keyword>
<dbReference type="SUPFAM" id="SSF47413">
    <property type="entry name" value="lambda repressor-like DNA-binding domains"/>
    <property type="match status" value="1"/>
</dbReference>
<sequence>MNKQKDSKEKQQKESASDSTFFSDYEKKVNQRIKEAIGDEPVKAFSRRCGVPDTSLRDYISGKKKPGLDAITAISSFTGITVDWLATGRGIKYTRDLKYAEERLRGAPPAVLPELPEELEPYRKRLDALLTYLSMIDDDEERSQIIDSFVLRAQDKVDLDPLKDYFTKMKANNTK</sequence>
<dbReference type="Proteomes" id="UP000199533">
    <property type="component" value="Unassembled WGS sequence"/>
</dbReference>
<organism evidence="3 4">
    <name type="scientific">Nitrosomonas aestuarii</name>
    <dbReference type="NCBI Taxonomy" id="52441"/>
    <lineage>
        <taxon>Bacteria</taxon>
        <taxon>Pseudomonadati</taxon>
        <taxon>Pseudomonadota</taxon>
        <taxon>Betaproteobacteria</taxon>
        <taxon>Nitrosomonadales</taxon>
        <taxon>Nitrosomonadaceae</taxon>
        <taxon>Nitrosomonas</taxon>
    </lineage>
</organism>
<dbReference type="CDD" id="cd00093">
    <property type="entry name" value="HTH_XRE"/>
    <property type="match status" value="1"/>
</dbReference>
<dbReference type="InterPro" id="IPR001387">
    <property type="entry name" value="Cro/C1-type_HTH"/>
</dbReference>
<dbReference type="SMART" id="SM00530">
    <property type="entry name" value="HTH_XRE"/>
    <property type="match status" value="1"/>
</dbReference>
<name>A0A1I4DJP7_9PROT</name>
<dbReference type="RefSeq" id="WP_090700799.1">
    <property type="nucleotide sequence ID" value="NZ_FOSP01000021.1"/>
</dbReference>
<feature type="compositionally biased region" description="Basic and acidic residues" evidence="1">
    <location>
        <begin position="1"/>
        <end position="16"/>
    </location>
</feature>